<keyword evidence="3" id="KW-0963">Cytoplasm</keyword>
<evidence type="ECO:0000256" key="5">
    <source>
        <dbReference type="ARBA" id="ARBA00022670"/>
    </source>
</evidence>
<evidence type="ECO:0000256" key="4">
    <source>
        <dbReference type="ARBA" id="ARBA00022645"/>
    </source>
</evidence>
<dbReference type="InterPro" id="IPR001567">
    <property type="entry name" value="Pept_M3A_M3B_dom"/>
</dbReference>
<evidence type="ECO:0000313" key="17">
    <source>
        <dbReference type="EMBL" id="MBB3050917.1"/>
    </source>
</evidence>
<evidence type="ECO:0000256" key="1">
    <source>
        <dbReference type="ARBA" id="ARBA00004496"/>
    </source>
</evidence>
<keyword evidence="8 15" id="KW-0862">Zinc</keyword>
<evidence type="ECO:0000256" key="8">
    <source>
        <dbReference type="ARBA" id="ARBA00022833"/>
    </source>
</evidence>
<comment type="similarity">
    <text evidence="2 15">Belongs to the peptidase M3 family.</text>
</comment>
<comment type="subcellular location">
    <subcellularLocation>
        <location evidence="1">Cytoplasm</location>
    </subcellularLocation>
</comment>
<dbReference type="Proteomes" id="UP000550714">
    <property type="component" value="Unassembled WGS sequence"/>
</dbReference>
<organism evidence="17 18">
    <name type="scientific">Prauserella isguenensis</name>
    <dbReference type="NCBI Taxonomy" id="1470180"/>
    <lineage>
        <taxon>Bacteria</taxon>
        <taxon>Bacillati</taxon>
        <taxon>Actinomycetota</taxon>
        <taxon>Actinomycetes</taxon>
        <taxon>Pseudonocardiales</taxon>
        <taxon>Pseudonocardiaceae</taxon>
        <taxon>Prauserella</taxon>
    </lineage>
</organism>
<dbReference type="GO" id="GO:0046872">
    <property type="term" value="F:metal ion binding"/>
    <property type="evidence" value="ECO:0007669"/>
    <property type="project" value="UniProtKB-UniRule"/>
</dbReference>
<evidence type="ECO:0000256" key="6">
    <source>
        <dbReference type="ARBA" id="ARBA00022723"/>
    </source>
</evidence>
<evidence type="ECO:0000256" key="12">
    <source>
        <dbReference type="ARBA" id="ARBA00066668"/>
    </source>
</evidence>
<keyword evidence="7 15" id="KW-0378">Hydrolase</keyword>
<evidence type="ECO:0000256" key="2">
    <source>
        <dbReference type="ARBA" id="ARBA00006040"/>
    </source>
</evidence>
<dbReference type="GO" id="GO:0008241">
    <property type="term" value="F:peptidyl-dipeptidase activity"/>
    <property type="evidence" value="ECO:0007669"/>
    <property type="project" value="UniProtKB-EC"/>
</dbReference>
<keyword evidence="18" id="KW-1185">Reference proteome</keyword>
<evidence type="ECO:0000256" key="9">
    <source>
        <dbReference type="ARBA" id="ARBA00023049"/>
    </source>
</evidence>
<evidence type="ECO:0000313" key="18">
    <source>
        <dbReference type="Proteomes" id="UP000550714"/>
    </source>
</evidence>
<evidence type="ECO:0000256" key="7">
    <source>
        <dbReference type="ARBA" id="ARBA00022801"/>
    </source>
</evidence>
<dbReference type="GO" id="GO:0004222">
    <property type="term" value="F:metalloendopeptidase activity"/>
    <property type="evidence" value="ECO:0007669"/>
    <property type="project" value="InterPro"/>
</dbReference>
<dbReference type="InterPro" id="IPR024077">
    <property type="entry name" value="Neurolysin/TOP_dom2"/>
</dbReference>
<dbReference type="Gene3D" id="1.10.1370.40">
    <property type="match status" value="1"/>
</dbReference>
<comment type="catalytic activity">
    <reaction evidence="10">
        <text>Hydrolysis of unblocked, C-terminal dipeptides from oligopeptides, with broad specificity. Does not hydrolyze bonds in which P1' is Pro, or both P1 and P1' are Gly.</text>
        <dbReference type="EC" id="3.4.15.5"/>
    </reaction>
</comment>
<name>A0A839S2I1_9PSEU</name>
<dbReference type="GO" id="GO:0004180">
    <property type="term" value="F:carboxypeptidase activity"/>
    <property type="evidence" value="ECO:0007669"/>
    <property type="project" value="UniProtKB-KW"/>
</dbReference>
<evidence type="ECO:0000256" key="15">
    <source>
        <dbReference type="RuleBase" id="RU003435"/>
    </source>
</evidence>
<dbReference type="SUPFAM" id="SSF55486">
    <property type="entry name" value="Metalloproteases ('zincins'), catalytic domain"/>
    <property type="match status" value="1"/>
</dbReference>
<keyword evidence="4 17" id="KW-0121">Carboxypeptidase</keyword>
<reference evidence="17 18" key="1">
    <citation type="submission" date="2020-08" db="EMBL/GenBank/DDBJ databases">
        <title>Genomic Encyclopedia of Type Strains, Phase III (KMG-III): the genomes of soil and plant-associated and newly described type strains.</title>
        <authorList>
            <person name="Whitman W."/>
        </authorList>
    </citation>
    <scope>NUCLEOTIDE SEQUENCE [LARGE SCALE GENOMIC DNA]</scope>
    <source>
        <strain evidence="17 18">CECT 8577</strain>
    </source>
</reference>
<dbReference type="PANTHER" id="PTHR43660:SF1">
    <property type="entry name" value="DIPEPTIDYL CARBOXYPEPTIDASE"/>
    <property type="match status" value="1"/>
</dbReference>
<dbReference type="FunFam" id="3.40.390.10:FF:000009">
    <property type="entry name" value="Oligopeptidase A"/>
    <property type="match status" value="1"/>
</dbReference>
<dbReference type="GO" id="GO:0005829">
    <property type="term" value="C:cytosol"/>
    <property type="evidence" value="ECO:0007669"/>
    <property type="project" value="TreeGrafter"/>
</dbReference>
<evidence type="ECO:0000256" key="3">
    <source>
        <dbReference type="ARBA" id="ARBA00022490"/>
    </source>
</evidence>
<proteinExistence type="inferred from homology"/>
<dbReference type="GO" id="GO:0006508">
    <property type="term" value="P:proteolysis"/>
    <property type="evidence" value="ECO:0007669"/>
    <property type="project" value="UniProtKB-KW"/>
</dbReference>
<dbReference type="CDD" id="cd06456">
    <property type="entry name" value="M3A_DCP"/>
    <property type="match status" value="1"/>
</dbReference>
<gene>
    <name evidence="17" type="ORF">FHS23_001940</name>
</gene>
<keyword evidence="9 15" id="KW-0482">Metalloprotease</keyword>
<accession>A0A839S2I1</accession>
<keyword evidence="6 15" id="KW-0479">Metal-binding</keyword>
<sequence>MTDNPLLAPSDLPYGLPPFDRIADEHFLPAFETAFAEHRAEIAAIVADPEPPTFENTIVALECSGQLLHRVSQVLFTLTAADATDERRTVQTEVAPRLAAHSDAVHLDGALFARVDAVHAQRDELDLTPEQDWLLHRTHVAFTRAGADLPEDKQVRLRELNEELSRLETRFQDNLLADTNELAVLVSTRDELAGLSDDAITAAADAATARGEDGKYLLTLGLPSAQPVLASLENRELRKRVFTASVSRAARGNDHDNKAVLATVARLRAERAAVLGYPNHAAYAIEDQTAGSAEAAVSMLERLVPAAVANANAEAAELQEELAADGVEGELQPWDWAYYAERVRKRRFDIDDAALRPYFELERVLVDGVFHAAGKLYGLTFTERRDLAGYHPDVRVWEVFDADGGPLGLYLGDFFTRDSKRGGAWMNNLVEQSRLLGQRPVVVNNLNITKPADGESALLTYDEVTTLFHEFGHALHGLVSDVEYQSLEGTNVPRDFVEFPSQVNEMWALWPEVLAGYARHHRTGEPLPQETAAKLEEASRYGEGFRTTEYLAASLLDLAWHTIGPEAEVDDVDRFEAEALQQAGVALATIPPRYRSTYFAHVFSNAYSAGYYSYIWSEVLDAESVEWFRENGGLARENGDRFRRELLAKGGSVDVMEAFRAFRGRDPQLQPLLERRGLTAA</sequence>
<dbReference type="InterPro" id="IPR045090">
    <property type="entry name" value="Pept_M3A_M3B"/>
</dbReference>
<dbReference type="EMBL" id="JACHWU010000002">
    <property type="protein sequence ID" value="MBB3050917.1"/>
    <property type="molecule type" value="Genomic_DNA"/>
</dbReference>
<comment type="caution">
    <text evidence="17">The sequence shown here is derived from an EMBL/GenBank/DDBJ whole genome shotgun (WGS) entry which is preliminary data.</text>
</comment>
<dbReference type="InterPro" id="IPR024079">
    <property type="entry name" value="MetalloPept_cat_dom_sf"/>
</dbReference>
<keyword evidence="5 15" id="KW-0645">Protease</keyword>
<dbReference type="AlphaFoldDB" id="A0A839S2I1"/>
<dbReference type="FunFam" id="1.10.1370.40:FF:000001">
    <property type="entry name" value="Dipeptidyl carboxypeptidase II"/>
    <property type="match status" value="1"/>
</dbReference>
<dbReference type="Gene3D" id="1.10.1370.10">
    <property type="entry name" value="Neurolysin, domain 3"/>
    <property type="match status" value="1"/>
</dbReference>
<dbReference type="Pfam" id="PF01432">
    <property type="entry name" value="Peptidase_M3"/>
    <property type="match status" value="1"/>
</dbReference>
<evidence type="ECO:0000256" key="13">
    <source>
        <dbReference type="ARBA" id="ARBA00070755"/>
    </source>
</evidence>
<evidence type="ECO:0000256" key="11">
    <source>
        <dbReference type="ARBA" id="ARBA00054529"/>
    </source>
</evidence>
<dbReference type="RefSeq" id="WP_183651897.1">
    <property type="nucleotide sequence ID" value="NZ_JACHWU010000002.1"/>
</dbReference>
<feature type="domain" description="Peptidase M3A/M3B catalytic" evidence="16">
    <location>
        <begin position="229"/>
        <end position="677"/>
    </location>
</feature>
<evidence type="ECO:0000256" key="14">
    <source>
        <dbReference type="ARBA" id="ARBA00075608"/>
    </source>
</evidence>
<evidence type="ECO:0000259" key="16">
    <source>
        <dbReference type="Pfam" id="PF01432"/>
    </source>
</evidence>
<comment type="cofactor">
    <cofactor evidence="15">
        <name>Zn(2+)</name>
        <dbReference type="ChEBI" id="CHEBI:29105"/>
    </cofactor>
    <text evidence="15">Binds 1 zinc ion.</text>
</comment>
<evidence type="ECO:0000256" key="10">
    <source>
        <dbReference type="ARBA" id="ARBA00052506"/>
    </source>
</evidence>
<protein>
    <recommendedName>
        <fullName evidence="13">Dipeptidyl carboxypeptidase</fullName>
        <ecNumber evidence="12">3.4.15.5</ecNumber>
    </recommendedName>
    <alternativeName>
        <fullName evidence="14">Peptidyl-dipeptidase Dcp</fullName>
    </alternativeName>
</protein>
<comment type="function">
    <text evidence="11">Removes dipeptides from the C-termini of N-blocked tripeptides, tetrapeptides and larger peptides.</text>
</comment>
<dbReference type="EC" id="3.4.15.5" evidence="12"/>
<dbReference type="InterPro" id="IPR034005">
    <property type="entry name" value="M3A_DCP"/>
</dbReference>
<dbReference type="Gene3D" id="3.40.390.10">
    <property type="entry name" value="Collagenase (Catalytic Domain)"/>
    <property type="match status" value="1"/>
</dbReference>
<dbReference type="PANTHER" id="PTHR43660">
    <property type="entry name" value="DIPEPTIDYL CARBOXYPEPTIDASE"/>
    <property type="match status" value="1"/>
</dbReference>